<gene>
    <name evidence="3" type="ORF">DET45_10635</name>
</gene>
<proteinExistence type="predicted"/>
<keyword evidence="1" id="KW-0175">Coiled coil</keyword>
<keyword evidence="4" id="KW-1185">Reference proteome</keyword>
<evidence type="ECO:0000256" key="1">
    <source>
        <dbReference type="SAM" id="Coils"/>
    </source>
</evidence>
<dbReference type="Proteomes" id="UP000246964">
    <property type="component" value="Unassembled WGS sequence"/>
</dbReference>
<feature type="transmembrane region" description="Helical" evidence="2">
    <location>
        <begin position="20"/>
        <end position="38"/>
    </location>
</feature>
<comment type="caution">
    <text evidence="3">The sequence shown here is derived from an EMBL/GenBank/DDBJ whole genome shotgun (WGS) entry which is preliminary data.</text>
</comment>
<evidence type="ECO:0000256" key="2">
    <source>
        <dbReference type="SAM" id="Phobius"/>
    </source>
</evidence>
<dbReference type="OrthoDB" id="5752177at2"/>
<organism evidence="3 4">
    <name type="scientific">Pseudidiomarina maritima</name>
    <dbReference type="NCBI Taxonomy" id="519453"/>
    <lineage>
        <taxon>Bacteria</taxon>
        <taxon>Pseudomonadati</taxon>
        <taxon>Pseudomonadota</taxon>
        <taxon>Gammaproteobacteria</taxon>
        <taxon>Alteromonadales</taxon>
        <taxon>Idiomarinaceae</taxon>
        <taxon>Pseudidiomarina</taxon>
    </lineage>
</organism>
<sequence length="594" mass="65889">MTTKTTAKPVRKSAIRWPGLAAFVVICALLVAFSWLLLDTILRWTLERTVGTLNGAEVNIAKVEHSWSPLGLTITGIEVTDPGQPEFNRLQIGQISGNLNVEQLLLGRFHFEEVVSSGIRVHQQRASAGEVYQAPSKDELSTWAKQGLDSLNVKLPDVDEIVARVDLQTPAAIAAAKTNFAEQKERVKQAQANIPSEEDLKSYQAELKVLTDTKVETPQQLQQLRDKLKALQAKFKADRERLVEFKAVVEQSVEVLKADVERVKDAPEQDLARVEQLIQLNSEGLNEITAVLFGEQMRQWSQYILLAYEQLAPMLAKSANEELVKPQRGEGIWFEFTDKSEPPSFLIKKAITEFVWNDTLLDVNWSNITHQHEQLGQPTTFIARADNSALWQALNLNGEMAFTADGLDAKQQWQVQGIQLQQLALSERSEFIASIASALLDSEGSIGLRNNQFDGGGVVKLTQLEVLAEADNRWTQVVADALKTLQRLDIRADISGELLQPSFNLSSDLDRQLGDALKSSAMAAGRTQLAEFSGSLQQQSDGFLGENQADLEQLIGLLGDAEQRDQQLQEMLQAKVEDKLKDSAKDKLKGLFGG</sequence>
<dbReference type="InterPro" id="IPR019934">
    <property type="entry name" value="CHP03545"/>
</dbReference>
<dbReference type="NCBIfam" id="TIGR03545">
    <property type="entry name" value="TIGR03545 family protein"/>
    <property type="match status" value="1"/>
</dbReference>
<keyword evidence="2" id="KW-1133">Transmembrane helix</keyword>
<dbReference type="EMBL" id="QGTT01000006">
    <property type="protein sequence ID" value="PWW13322.1"/>
    <property type="molecule type" value="Genomic_DNA"/>
</dbReference>
<evidence type="ECO:0000313" key="3">
    <source>
        <dbReference type="EMBL" id="PWW13322.1"/>
    </source>
</evidence>
<keyword evidence="2" id="KW-0472">Membrane</keyword>
<name>A0A317Q7S6_9GAMM</name>
<evidence type="ECO:0000313" key="4">
    <source>
        <dbReference type="Proteomes" id="UP000246964"/>
    </source>
</evidence>
<keyword evidence="2" id="KW-0812">Transmembrane</keyword>
<dbReference type="RefSeq" id="WP_110075825.1">
    <property type="nucleotide sequence ID" value="NZ_QGTT01000006.1"/>
</dbReference>
<protein>
    <submittedName>
        <fullName evidence="3">Uncharacterized protein (TIGR03545 family)</fullName>
    </submittedName>
</protein>
<accession>A0A317Q7S6</accession>
<dbReference type="AlphaFoldDB" id="A0A317Q7S6"/>
<feature type="coiled-coil region" evidence="1">
    <location>
        <begin position="173"/>
        <end position="241"/>
    </location>
</feature>
<reference evidence="3 4" key="1">
    <citation type="submission" date="2018-05" db="EMBL/GenBank/DDBJ databases">
        <title>Freshwater and sediment microbial communities from various areas in North America, analyzing microbe dynamics in response to fracking.</title>
        <authorList>
            <person name="Lamendella R."/>
        </authorList>
    </citation>
    <scope>NUCLEOTIDE SEQUENCE [LARGE SCALE GENOMIC DNA]</scope>
    <source>
        <strain evidence="3 4">125B1</strain>
    </source>
</reference>